<keyword evidence="3" id="KW-1185">Reference proteome</keyword>
<evidence type="ECO:0000256" key="1">
    <source>
        <dbReference type="SAM" id="Phobius"/>
    </source>
</evidence>
<organism evidence="2 3">
    <name type="scientific">Drosophila erecta</name>
    <name type="common">Fruit fly</name>
    <dbReference type="NCBI Taxonomy" id="7220"/>
    <lineage>
        <taxon>Eukaryota</taxon>
        <taxon>Metazoa</taxon>
        <taxon>Ecdysozoa</taxon>
        <taxon>Arthropoda</taxon>
        <taxon>Hexapoda</taxon>
        <taxon>Insecta</taxon>
        <taxon>Pterygota</taxon>
        <taxon>Neoptera</taxon>
        <taxon>Endopterygota</taxon>
        <taxon>Diptera</taxon>
        <taxon>Brachycera</taxon>
        <taxon>Muscomorpha</taxon>
        <taxon>Ephydroidea</taxon>
        <taxon>Drosophilidae</taxon>
        <taxon>Drosophila</taxon>
        <taxon>Sophophora</taxon>
    </lineage>
</organism>
<keyword evidence="1" id="KW-0472">Membrane</keyword>
<feature type="transmembrane region" description="Helical" evidence="1">
    <location>
        <begin position="62"/>
        <end position="80"/>
    </location>
</feature>
<sequence>MQIAQIVYALGFAHRFDFVILLYILRLICSSPPYFPYSVSFSVCVYMCVSVYVVMRLPSLSLFRAHAAACAPFCVFLFFLSHSSIDFSFFNRSYIVESPRN</sequence>
<evidence type="ECO:0000313" key="3">
    <source>
        <dbReference type="Proteomes" id="UP000008711"/>
    </source>
</evidence>
<accession>B3P271</accession>
<dbReference type="EMBL" id="CH954181">
    <property type="protein sequence ID" value="EDV47821.1"/>
    <property type="molecule type" value="Genomic_DNA"/>
</dbReference>
<keyword evidence="1" id="KW-1133">Transmembrane helix</keyword>
<feature type="transmembrane region" description="Helical" evidence="1">
    <location>
        <begin position="7"/>
        <end position="28"/>
    </location>
</feature>
<proteinExistence type="predicted"/>
<name>B3P271_DROER</name>
<evidence type="ECO:0000313" key="2">
    <source>
        <dbReference type="EMBL" id="EDV47821.1"/>
    </source>
</evidence>
<reference evidence="2 3" key="1">
    <citation type="journal article" date="2007" name="Nature">
        <title>Evolution of genes and genomes on the Drosophila phylogeny.</title>
        <authorList>
            <consortium name="Drosophila 12 Genomes Consortium"/>
            <person name="Clark A.G."/>
            <person name="Eisen M.B."/>
            <person name="Smith D.R."/>
            <person name="Bergman C.M."/>
            <person name="Oliver B."/>
            <person name="Markow T.A."/>
            <person name="Kaufman T.C."/>
            <person name="Kellis M."/>
            <person name="Gelbart W."/>
            <person name="Iyer V.N."/>
            <person name="Pollard D.A."/>
            <person name="Sackton T.B."/>
            <person name="Larracuente A.M."/>
            <person name="Singh N.D."/>
            <person name="Abad J.P."/>
            <person name="Abt D.N."/>
            <person name="Adryan B."/>
            <person name="Aguade M."/>
            <person name="Akashi H."/>
            <person name="Anderson W.W."/>
            <person name="Aquadro C.F."/>
            <person name="Ardell D.H."/>
            <person name="Arguello R."/>
            <person name="Artieri C.G."/>
            <person name="Barbash D.A."/>
            <person name="Barker D."/>
            <person name="Barsanti P."/>
            <person name="Batterham P."/>
            <person name="Batzoglou S."/>
            <person name="Begun D."/>
            <person name="Bhutkar A."/>
            <person name="Blanco E."/>
            <person name="Bosak S.A."/>
            <person name="Bradley R.K."/>
            <person name="Brand A.D."/>
            <person name="Brent M.R."/>
            <person name="Brooks A.N."/>
            <person name="Brown R.H."/>
            <person name="Butlin R.K."/>
            <person name="Caggese C."/>
            <person name="Calvi B.R."/>
            <person name="Bernardo de Carvalho A."/>
            <person name="Caspi A."/>
            <person name="Castrezana S."/>
            <person name="Celniker S.E."/>
            <person name="Chang J.L."/>
            <person name="Chapple C."/>
            <person name="Chatterji S."/>
            <person name="Chinwalla A."/>
            <person name="Civetta A."/>
            <person name="Clifton S.W."/>
            <person name="Comeron J.M."/>
            <person name="Costello J.C."/>
            <person name="Coyne J.A."/>
            <person name="Daub J."/>
            <person name="David R.G."/>
            <person name="Delcher A.L."/>
            <person name="Delehaunty K."/>
            <person name="Do C.B."/>
            <person name="Ebling H."/>
            <person name="Edwards K."/>
            <person name="Eickbush T."/>
            <person name="Evans J.D."/>
            <person name="Filipski A."/>
            <person name="Findeiss S."/>
            <person name="Freyhult E."/>
            <person name="Fulton L."/>
            <person name="Fulton R."/>
            <person name="Garcia A.C."/>
            <person name="Gardiner A."/>
            <person name="Garfield D.A."/>
            <person name="Garvin B.E."/>
            <person name="Gibson G."/>
            <person name="Gilbert D."/>
            <person name="Gnerre S."/>
            <person name="Godfrey J."/>
            <person name="Good R."/>
            <person name="Gotea V."/>
            <person name="Gravely B."/>
            <person name="Greenberg A.J."/>
            <person name="Griffiths-Jones S."/>
            <person name="Gross S."/>
            <person name="Guigo R."/>
            <person name="Gustafson E.A."/>
            <person name="Haerty W."/>
            <person name="Hahn M.W."/>
            <person name="Halligan D.L."/>
            <person name="Halpern A.L."/>
            <person name="Halter G.M."/>
            <person name="Han M.V."/>
            <person name="Heger A."/>
            <person name="Hillier L."/>
            <person name="Hinrichs A.S."/>
            <person name="Holmes I."/>
            <person name="Hoskins R.A."/>
            <person name="Hubisz M.J."/>
            <person name="Hultmark D."/>
            <person name="Huntley M.A."/>
            <person name="Jaffe D.B."/>
            <person name="Jagadeeshan S."/>
            <person name="Jeck W.R."/>
            <person name="Johnson J."/>
            <person name="Jones C.D."/>
            <person name="Jordan W.C."/>
            <person name="Karpen G.H."/>
            <person name="Kataoka E."/>
            <person name="Keightley P.D."/>
            <person name="Kheradpour P."/>
            <person name="Kirkness E.F."/>
            <person name="Koerich L.B."/>
            <person name="Kristiansen K."/>
            <person name="Kudrna D."/>
            <person name="Kulathinal R.J."/>
            <person name="Kumar S."/>
            <person name="Kwok R."/>
            <person name="Lander E."/>
            <person name="Langley C.H."/>
            <person name="Lapoint R."/>
            <person name="Lazzaro B.P."/>
            <person name="Lee S.J."/>
            <person name="Levesque L."/>
            <person name="Li R."/>
            <person name="Lin C.F."/>
            <person name="Lin M.F."/>
            <person name="Lindblad-Toh K."/>
            <person name="Llopart A."/>
            <person name="Long M."/>
            <person name="Low L."/>
            <person name="Lozovsky E."/>
            <person name="Lu J."/>
            <person name="Luo M."/>
            <person name="Machado C.A."/>
            <person name="Makalowski W."/>
            <person name="Marzo M."/>
            <person name="Matsuda M."/>
            <person name="Matzkin L."/>
            <person name="McAllister B."/>
            <person name="McBride C.S."/>
            <person name="McKernan B."/>
            <person name="McKernan K."/>
            <person name="Mendez-Lago M."/>
            <person name="Minx P."/>
            <person name="Mollenhauer M.U."/>
            <person name="Montooth K."/>
            <person name="Mount S.M."/>
            <person name="Mu X."/>
            <person name="Myers E."/>
            <person name="Negre B."/>
            <person name="Newfeld S."/>
            <person name="Nielsen R."/>
            <person name="Noor M.A."/>
            <person name="O'Grady P."/>
            <person name="Pachter L."/>
            <person name="Papaceit M."/>
            <person name="Parisi M.J."/>
            <person name="Parisi M."/>
            <person name="Parts L."/>
            <person name="Pedersen J.S."/>
            <person name="Pesole G."/>
            <person name="Phillippy A.M."/>
            <person name="Ponting C.P."/>
            <person name="Pop M."/>
            <person name="Porcelli D."/>
            <person name="Powell J.R."/>
            <person name="Prohaska S."/>
            <person name="Pruitt K."/>
            <person name="Puig M."/>
            <person name="Quesneville H."/>
            <person name="Ram K.R."/>
            <person name="Rand D."/>
            <person name="Rasmussen M.D."/>
            <person name="Reed L.K."/>
            <person name="Reenan R."/>
            <person name="Reily A."/>
            <person name="Remington K.A."/>
            <person name="Rieger T.T."/>
            <person name="Ritchie M.G."/>
            <person name="Robin C."/>
            <person name="Rogers Y.H."/>
            <person name="Rohde C."/>
            <person name="Rozas J."/>
            <person name="Rubenfield M.J."/>
            <person name="Ruiz A."/>
            <person name="Russo S."/>
            <person name="Salzberg S.L."/>
            <person name="Sanchez-Gracia A."/>
            <person name="Saranga D.J."/>
            <person name="Sato H."/>
            <person name="Schaeffer S.W."/>
            <person name="Schatz M.C."/>
            <person name="Schlenke T."/>
            <person name="Schwartz R."/>
            <person name="Segarra C."/>
            <person name="Singh R.S."/>
            <person name="Sirot L."/>
            <person name="Sirota M."/>
            <person name="Sisneros N.B."/>
            <person name="Smith C.D."/>
            <person name="Smith T.F."/>
            <person name="Spieth J."/>
            <person name="Stage D.E."/>
            <person name="Stark A."/>
            <person name="Stephan W."/>
            <person name="Strausberg R.L."/>
            <person name="Strempel S."/>
            <person name="Sturgill D."/>
            <person name="Sutton G."/>
            <person name="Sutton G.G."/>
            <person name="Tao W."/>
            <person name="Teichmann S."/>
            <person name="Tobari Y.N."/>
            <person name="Tomimura Y."/>
            <person name="Tsolas J.M."/>
            <person name="Valente V.L."/>
            <person name="Venter E."/>
            <person name="Venter J.C."/>
            <person name="Vicario S."/>
            <person name="Vieira F.G."/>
            <person name="Vilella A.J."/>
            <person name="Villasante A."/>
            <person name="Walenz B."/>
            <person name="Wang J."/>
            <person name="Wasserman M."/>
            <person name="Watts T."/>
            <person name="Wilson D."/>
            <person name="Wilson R.K."/>
            <person name="Wing R.A."/>
            <person name="Wolfner M.F."/>
            <person name="Wong A."/>
            <person name="Wong G.K."/>
            <person name="Wu C.I."/>
            <person name="Wu G."/>
            <person name="Yamamoto D."/>
            <person name="Yang H.P."/>
            <person name="Yang S.P."/>
            <person name="Yorke J.A."/>
            <person name="Yoshida K."/>
            <person name="Zdobnov E."/>
            <person name="Zhang P."/>
            <person name="Zhang Y."/>
            <person name="Zimin A.V."/>
            <person name="Baldwin J."/>
            <person name="Abdouelleil A."/>
            <person name="Abdulkadir J."/>
            <person name="Abebe A."/>
            <person name="Abera B."/>
            <person name="Abreu J."/>
            <person name="Acer S.C."/>
            <person name="Aftuck L."/>
            <person name="Alexander A."/>
            <person name="An P."/>
            <person name="Anderson E."/>
            <person name="Anderson S."/>
            <person name="Arachi H."/>
            <person name="Azer M."/>
            <person name="Bachantsang P."/>
            <person name="Barry A."/>
            <person name="Bayul T."/>
            <person name="Berlin A."/>
            <person name="Bessette D."/>
            <person name="Bloom T."/>
            <person name="Blye J."/>
            <person name="Boguslavskiy L."/>
            <person name="Bonnet C."/>
            <person name="Boukhgalter B."/>
            <person name="Bourzgui I."/>
            <person name="Brown A."/>
            <person name="Cahill P."/>
            <person name="Channer S."/>
            <person name="Cheshatsang Y."/>
            <person name="Chuda L."/>
            <person name="Citroen M."/>
            <person name="Collymore A."/>
            <person name="Cooke P."/>
            <person name="Costello M."/>
            <person name="D'Aco K."/>
            <person name="Daza R."/>
            <person name="De Haan G."/>
            <person name="DeGray S."/>
            <person name="DeMaso C."/>
            <person name="Dhargay N."/>
            <person name="Dooley K."/>
            <person name="Dooley E."/>
            <person name="Doricent M."/>
            <person name="Dorje P."/>
            <person name="Dorjee K."/>
            <person name="Dupes A."/>
            <person name="Elong R."/>
            <person name="Falk J."/>
            <person name="Farina A."/>
            <person name="Faro S."/>
            <person name="Ferguson D."/>
            <person name="Fisher S."/>
            <person name="Foley C.D."/>
            <person name="Franke A."/>
            <person name="Friedrich D."/>
            <person name="Gadbois L."/>
            <person name="Gearin G."/>
            <person name="Gearin C.R."/>
            <person name="Giannoukos G."/>
            <person name="Goode T."/>
            <person name="Graham J."/>
            <person name="Grandbois E."/>
            <person name="Grewal S."/>
            <person name="Gyaltsen K."/>
            <person name="Hafez N."/>
            <person name="Hagos B."/>
            <person name="Hall J."/>
            <person name="Henson C."/>
            <person name="Hollinger A."/>
            <person name="Honan T."/>
            <person name="Huard M.D."/>
            <person name="Hughes L."/>
            <person name="Hurhula B."/>
            <person name="Husby M.E."/>
            <person name="Kamat A."/>
            <person name="Kanga B."/>
            <person name="Kashin S."/>
            <person name="Khazanovich D."/>
            <person name="Kisner P."/>
            <person name="Lance K."/>
            <person name="Lara M."/>
            <person name="Lee W."/>
            <person name="Lennon N."/>
            <person name="Letendre F."/>
            <person name="LeVine R."/>
            <person name="Lipovsky A."/>
            <person name="Liu X."/>
            <person name="Liu J."/>
            <person name="Liu S."/>
            <person name="Lokyitsang T."/>
            <person name="Lokyitsang Y."/>
            <person name="Lubonja R."/>
            <person name="Lui A."/>
            <person name="MacDonald P."/>
            <person name="Magnisalis V."/>
            <person name="Maru K."/>
            <person name="Matthews C."/>
            <person name="McCusker W."/>
            <person name="McDonough S."/>
            <person name="Mehta T."/>
            <person name="Meldrim J."/>
            <person name="Meneus L."/>
            <person name="Mihai O."/>
            <person name="Mihalev A."/>
            <person name="Mihova T."/>
            <person name="Mittelman R."/>
            <person name="Mlenga V."/>
            <person name="Montmayeur A."/>
            <person name="Mulrain L."/>
            <person name="Navidi A."/>
            <person name="Naylor J."/>
            <person name="Negash T."/>
            <person name="Nguyen T."/>
            <person name="Nguyen N."/>
            <person name="Nicol R."/>
            <person name="Norbu C."/>
            <person name="Norbu N."/>
            <person name="Novod N."/>
            <person name="O'Neill B."/>
            <person name="Osman S."/>
            <person name="Markiewicz E."/>
            <person name="Oyono O.L."/>
            <person name="Patti C."/>
            <person name="Phunkhang P."/>
            <person name="Pierre F."/>
            <person name="Priest M."/>
            <person name="Raghuraman S."/>
            <person name="Rege F."/>
            <person name="Reyes R."/>
            <person name="Rise C."/>
            <person name="Rogov P."/>
            <person name="Ross K."/>
            <person name="Ryan E."/>
            <person name="Settipalli S."/>
            <person name="Shea T."/>
            <person name="Sherpa N."/>
            <person name="Shi L."/>
            <person name="Shih D."/>
            <person name="Sparrow T."/>
            <person name="Spaulding J."/>
            <person name="Stalker J."/>
            <person name="Stange-Thomann N."/>
            <person name="Stavropoulos S."/>
            <person name="Stone C."/>
            <person name="Strader C."/>
            <person name="Tesfaye S."/>
            <person name="Thomson T."/>
            <person name="Thoulutsang Y."/>
            <person name="Thoulutsang D."/>
            <person name="Topham K."/>
            <person name="Topping I."/>
            <person name="Tsamla T."/>
            <person name="Vassiliev H."/>
            <person name="Vo A."/>
            <person name="Wangchuk T."/>
            <person name="Wangdi T."/>
            <person name="Weiand M."/>
            <person name="Wilkinson J."/>
            <person name="Wilson A."/>
            <person name="Yadav S."/>
            <person name="Young G."/>
            <person name="Yu Q."/>
            <person name="Zembek L."/>
            <person name="Zhong D."/>
            <person name="Zimmer A."/>
            <person name="Zwirko Z."/>
            <person name="Jaffe D.B."/>
            <person name="Alvarez P."/>
            <person name="Brockman W."/>
            <person name="Butler J."/>
            <person name="Chin C."/>
            <person name="Gnerre S."/>
            <person name="Grabherr M."/>
            <person name="Kleber M."/>
            <person name="Mauceli E."/>
            <person name="MacCallum I."/>
        </authorList>
    </citation>
    <scope>NUCLEOTIDE SEQUENCE [LARGE SCALE GENOMIC DNA]</scope>
    <source>
        <strain evidence="2 3">TSC#14021-0224.01</strain>
    </source>
</reference>
<protein>
    <submittedName>
        <fullName evidence="2">GG16495</fullName>
    </submittedName>
</protein>
<feature type="transmembrane region" description="Helical" evidence="1">
    <location>
        <begin position="34"/>
        <end position="55"/>
    </location>
</feature>
<reference evidence="2 3" key="2">
    <citation type="journal article" date="2008" name="Bioinformatics">
        <title>Assembly reconciliation.</title>
        <authorList>
            <person name="Zimin A.V."/>
            <person name="Smith D.R."/>
            <person name="Sutton G."/>
            <person name="Yorke J.A."/>
        </authorList>
    </citation>
    <scope>NUCLEOTIDE SEQUENCE [LARGE SCALE GENOMIC DNA]</scope>
    <source>
        <strain evidence="2 3">TSC#14021-0224.01</strain>
    </source>
</reference>
<dbReference type="HOGENOM" id="CLU_2471467_0_0_1"/>
<keyword evidence="1" id="KW-0812">Transmembrane</keyword>
<dbReference type="AlphaFoldDB" id="B3P271"/>
<gene>
    <name evidence="2" type="primary">Dere\GG16495</name>
    <name evidence="2" type="ORF">Dere_GG16495</name>
</gene>
<dbReference type="Proteomes" id="UP000008711">
    <property type="component" value="Unassembled WGS sequence"/>
</dbReference>